<name>A0A316YWZ3_9BASI</name>
<accession>A0A316YWZ3</accession>
<evidence type="ECO:0000256" key="1">
    <source>
        <dbReference type="ARBA" id="ARBA00004123"/>
    </source>
</evidence>
<evidence type="ECO:0000256" key="3">
    <source>
        <dbReference type="ARBA" id="ARBA00023187"/>
    </source>
</evidence>
<dbReference type="CDD" id="cd24162">
    <property type="entry name" value="Prp3_C"/>
    <property type="match status" value="1"/>
</dbReference>
<protein>
    <submittedName>
        <fullName evidence="8">PRP3-domain-containing protein</fullName>
    </submittedName>
</protein>
<dbReference type="EMBL" id="KZ819634">
    <property type="protein sequence ID" value="PWN93632.1"/>
    <property type="molecule type" value="Genomic_DNA"/>
</dbReference>
<keyword evidence="9" id="KW-1185">Reference proteome</keyword>
<keyword evidence="3" id="KW-0508">mRNA splicing</keyword>
<feature type="region of interest" description="Disordered" evidence="5">
    <location>
        <begin position="47"/>
        <end position="261"/>
    </location>
</feature>
<feature type="region of interest" description="Disordered" evidence="5">
    <location>
        <begin position="1"/>
        <end position="33"/>
    </location>
</feature>
<evidence type="ECO:0000259" key="6">
    <source>
        <dbReference type="Pfam" id="PF06544"/>
    </source>
</evidence>
<dbReference type="FunCoup" id="A0A316YWZ3">
    <property type="interactions" value="523"/>
</dbReference>
<evidence type="ECO:0000256" key="2">
    <source>
        <dbReference type="ARBA" id="ARBA00022664"/>
    </source>
</evidence>
<feature type="region of interest" description="Disordered" evidence="5">
    <location>
        <begin position="315"/>
        <end position="334"/>
    </location>
</feature>
<keyword evidence="2" id="KW-0507">mRNA processing</keyword>
<evidence type="ECO:0000313" key="8">
    <source>
        <dbReference type="EMBL" id="PWN93632.1"/>
    </source>
</evidence>
<evidence type="ECO:0000259" key="7">
    <source>
        <dbReference type="Pfam" id="PF08572"/>
    </source>
</evidence>
<proteinExistence type="predicted"/>
<sequence length="618" mass="67436">MPPKRPNEAEGANGLESAVKKPRTSAEGAGPQSIQAQIEAARARAQALLAKHQPNLRSGANGSGQEAGSSAASRPAQPVARPPQAPSNGVSSKPASGLDIAAMQKQLAEARQRTLERTSMLTNKGVLPASRERDGDARGSGIHPLLSGRGETSSAPSTSTSARGKPASTYTPRQNYGPKFSSLNANNRFGTPSAPGPLSSALEVPEKVNPYLSQTDGDEEAGLSSVAPKSRSMHKGMAFHRPGRHVRAAEEARREAQMEALKKRIQESARKAGMEELSAEERALRRNPPPEVEWWDMAFLPGKTYDAVAILDARNEKSKEGDDDGGPLLAGEGSPIDLYIQHPIPIPAPTDKNKVSAKGVMLTKKEMKKMRKQRRLAEQEDKRDRIKMGLLPPDPPKVKLSNLMRVLTSEAVADPTKVEAQVRREVAARKDKHERTNEENKLTPEERHAKLLAKQQSDEAKGLFSLVFKIRHLISPSHKFKARKNALQNGLTGLAVFHENFALIVVEGASKGIKAYKHLMTNRINWQDPGRPKEEDDDETASSAAKEGAGGQDELAKVEWSENRCDLIFEGPIRERNVAHGFRARNAPSDTDAKEILGPMMAPYWDLAKRFKDPSLEE</sequence>
<dbReference type="PANTHER" id="PTHR14212">
    <property type="entry name" value="U4/U6-ASSOCIATED RNA SPLICING FACTOR-RELATED"/>
    <property type="match status" value="1"/>
</dbReference>
<feature type="compositionally biased region" description="Polar residues" evidence="5">
    <location>
        <begin position="181"/>
        <end position="190"/>
    </location>
</feature>
<feature type="domain" description="Pre-mRNA-splicing factor 3" evidence="7">
    <location>
        <begin position="209"/>
        <end position="443"/>
    </location>
</feature>
<dbReference type="OrthoDB" id="10264544at2759"/>
<evidence type="ECO:0000313" key="9">
    <source>
        <dbReference type="Proteomes" id="UP000245768"/>
    </source>
</evidence>
<dbReference type="AlphaFoldDB" id="A0A316YWZ3"/>
<dbReference type="GO" id="GO:0000398">
    <property type="term" value="P:mRNA splicing, via spliceosome"/>
    <property type="evidence" value="ECO:0007669"/>
    <property type="project" value="InterPro"/>
</dbReference>
<dbReference type="InterPro" id="IPR010541">
    <property type="entry name" value="Prp3_C"/>
</dbReference>
<feature type="compositionally biased region" description="Basic and acidic residues" evidence="5">
    <location>
        <begin position="247"/>
        <end position="261"/>
    </location>
</feature>
<feature type="compositionally biased region" description="Low complexity" evidence="5">
    <location>
        <begin position="58"/>
        <end position="79"/>
    </location>
</feature>
<gene>
    <name evidence="8" type="ORF">FA10DRAFT_264259</name>
</gene>
<reference evidence="8 9" key="1">
    <citation type="journal article" date="2018" name="Mol. Biol. Evol.">
        <title>Broad Genomic Sampling Reveals a Smut Pathogenic Ancestry of the Fungal Clade Ustilaginomycotina.</title>
        <authorList>
            <person name="Kijpornyongpan T."/>
            <person name="Mondo S.J."/>
            <person name="Barry K."/>
            <person name="Sandor L."/>
            <person name="Lee J."/>
            <person name="Lipzen A."/>
            <person name="Pangilinan J."/>
            <person name="LaButti K."/>
            <person name="Hainaut M."/>
            <person name="Henrissat B."/>
            <person name="Grigoriev I.V."/>
            <person name="Spatafora J.W."/>
            <person name="Aime M.C."/>
        </authorList>
    </citation>
    <scope>NUCLEOTIDE SEQUENCE [LARGE SCALE GENOMIC DNA]</scope>
    <source>
        <strain evidence="8 9">MCA 4198</strain>
    </source>
</reference>
<evidence type="ECO:0000256" key="5">
    <source>
        <dbReference type="SAM" id="MobiDB-lite"/>
    </source>
</evidence>
<dbReference type="Proteomes" id="UP000245768">
    <property type="component" value="Unassembled WGS sequence"/>
</dbReference>
<dbReference type="InParanoid" id="A0A316YWZ3"/>
<dbReference type="InterPro" id="IPR013881">
    <property type="entry name" value="Pre-mRNA_splic_Prp3_dom"/>
</dbReference>
<dbReference type="Pfam" id="PF06544">
    <property type="entry name" value="Prp3_C"/>
    <property type="match status" value="1"/>
</dbReference>
<dbReference type="PANTHER" id="PTHR14212:SF0">
    <property type="entry name" value="U4_U6 SMALL NUCLEAR RIBONUCLEOPROTEIN PRP3"/>
    <property type="match status" value="1"/>
</dbReference>
<evidence type="ECO:0000256" key="4">
    <source>
        <dbReference type="ARBA" id="ARBA00023242"/>
    </source>
</evidence>
<feature type="domain" description="Small nuclear ribonucleoprotein Prp3 C-terminal" evidence="6">
    <location>
        <begin position="467"/>
        <end position="608"/>
    </location>
</feature>
<dbReference type="STRING" id="215250.A0A316YWZ3"/>
<feature type="region of interest" description="Disordered" evidence="5">
    <location>
        <begin position="525"/>
        <end position="555"/>
    </location>
</feature>
<dbReference type="GeneID" id="37042493"/>
<feature type="compositionally biased region" description="Basic residues" evidence="5">
    <location>
        <begin position="231"/>
        <end position="246"/>
    </location>
</feature>
<keyword evidence="4" id="KW-0539">Nucleus</keyword>
<organism evidence="8 9">
    <name type="scientific">Acaromyces ingoldii</name>
    <dbReference type="NCBI Taxonomy" id="215250"/>
    <lineage>
        <taxon>Eukaryota</taxon>
        <taxon>Fungi</taxon>
        <taxon>Dikarya</taxon>
        <taxon>Basidiomycota</taxon>
        <taxon>Ustilaginomycotina</taxon>
        <taxon>Exobasidiomycetes</taxon>
        <taxon>Exobasidiales</taxon>
        <taxon>Cryptobasidiaceae</taxon>
        <taxon>Acaromyces</taxon>
    </lineage>
</organism>
<dbReference type="RefSeq" id="XP_025380830.1">
    <property type="nucleotide sequence ID" value="XM_025520577.1"/>
</dbReference>
<dbReference type="Pfam" id="PF08572">
    <property type="entry name" value="PRP3"/>
    <property type="match status" value="1"/>
</dbReference>
<feature type="compositionally biased region" description="Low complexity" evidence="5">
    <location>
        <begin position="152"/>
        <end position="162"/>
    </location>
</feature>
<comment type="subcellular location">
    <subcellularLocation>
        <location evidence="1">Nucleus</location>
    </subcellularLocation>
</comment>
<dbReference type="GO" id="GO:0046540">
    <property type="term" value="C:U4/U6 x U5 tri-snRNP complex"/>
    <property type="evidence" value="ECO:0007669"/>
    <property type="project" value="InterPro"/>
</dbReference>
<dbReference type="InterPro" id="IPR027104">
    <property type="entry name" value="Prp3"/>
</dbReference>